<dbReference type="CDD" id="cd01335">
    <property type="entry name" value="Radical_SAM"/>
    <property type="match status" value="1"/>
</dbReference>
<organism evidence="6 7">
    <name type="scientific">Streptomyces levis</name>
    <dbReference type="NCBI Taxonomy" id="285566"/>
    <lineage>
        <taxon>Bacteria</taxon>
        <taxon>Bacillati</taxon>
        <taxon>Actinomycetota</taxon>
        <taxon>Actinomycetes</taxon>
        <taxon>Kitasatosporales</taxon>
        <taxon>Streptomycetaceae</taxon>
        <taxon>Streptomyces</taxon>
    </lineage>
</organism>
<dbReference type="SUPFAM" id="SSF102114">
    <property type="entry name" value="Radical SAM enzymes"/>
    <property type="match status" value="1"/>
</dbReference>
<dbReference type="SFLD" id="SFLDS00029">
    <property type="entry name" value="Radical_SAM"/>
    <property type="match status" value="1"/>
</dbReference>
<dbReference type="InterPro" id="IPR026335">
    <property type="entry name" value="rSAM_SPASM_FxsB"/>
</dbReference>
<dbReference type="PANTHER" id="PTHR43273:SF8">
    <property type="entry name" value="RADICAL SAM DOMAIN PROTEIN"/>
    <property type="match status" value="1"/>
</dbReference>
<dbReference type="InterPro" id="IPR058240">
    <property type="entry name" value="rSAM_sf"/>
</dbReference>
<proteinExistence type="predicted"/>
<evidence type="ECO:0000256" key="2">
    <source>
        <dbReference type="ARBA" id="ARBA00022723"/>
    </source>
</evidence>
<protein>
    <submittedName>
        <fullName evidence="6">FxsB family radical SAM/SPASM domain protein</fullName>
    </submittedName>
</protein>
<dbReference type="EMBL" id="BAAATM010000003">
    <property type="protein sequence ID" value="GAA2520345.1"/>
    <property type="molecule type" value="Genomic_DNA"/>
</dbReference>
<dbReference type="Proteomes" id="UP001501095">
    <property type="component" value="Unassembled WGS sequence"/>
</dbReference>
<evidence type="ECO:0000256" key="3">
    <source>
        <dbReference type="ARBA" id="ARBA00023004"/>
    </source>
</evidence>
<keyword evidence="7" id="KW-1185">Reference proteome</keyword>
<gene>
    <name evidence="6" type="ORF">GCM10010423_11100</name>
</gene>
<sequence length="376" mass="41327">MTMVPFRQFVLKVHSRCNLACDYCYVYEMADQSWRNQPRRMSRNTMYQVVERIAEHAEAHRLPSVSLVLHGGEPLLAGTGFLAALIRHARRTVPARVNVSMQTNGTLLTQEHLEVLAGLDVKIGVSLDGDATVSDRHRRFTNGEGSHRHVERALRLLSAKQFRGTFAGLLCTIDLRSPPLATYEALLSHTPPAVDFLLPHGTWTQPPPGRGKGASGTPYADWLLAIFDRWYDRAETWVRMFGEITQAALGGTPAVEGLGLRPSTVVVVDTDGSIKQLDSLAAAHEGAADLDLHVTRDAFDAALSHPLTRLRQGGADSLAATCRRCPVMRTCGGGLFTHRYGHDGGFTHPSVYCPDLLHLITSIRRRVSGDLSRVAQ</sequence>
<evidence type="ECO:0000256" key="4">
    <source>
        <dbReference type="ARBA" id="ARBA00023014"/>
    </source>
</evidence>
<accession>A0ABN3NFU7</accession>
<dbReference type="SFLD" id="SFLDG01067">
    <property type="entry name" value="SPASM/twitch_domain_containing"/>
    <property type="match status" value="1"/>
</dbReference>
<dbReference type="PANTHER" id="PTHR43273">
    <property type="entry name" value="ANAEROBIC SULFATASE-MATURATING ENZYME HOMOLOG ASLB-RELATED"/>
    <property type="match status" value="1"/>
</dbReference>
<evidence type="ECO:0000259" key="5">
    <source>
        <dbReference type="Pfam" id="PF04055"/>
    </source>
</evidence>
<dbReference type="RefSeq" id="WP_344534662.1">
    <property type="nucleotide sequence ID" value="NZ_BAAATM010000003.1"/>
</dbReference>
<keyword evidence="4" id="KW-0411">Iron-sulfur</keyword>
<evidence type="ECO:0000313" key="6">
    <source>
        <dbReference type="EMBL" id="GAA2520345.1"/>
    </source>
</evidence>
<dbReference type="InterPro" id="IPR023867">
    <property type="entry name" value="Sulphatase_maturase_rSAM"/>
</dbReference>
<feature type="domain" description="Radical SAM core" evidence="5">
    <location>
        <begin position="14"/>
        <end position="166"/>
    </location>
</feature>
<dbReference type="NCBIfam" id="TIGR04269">
    <property type="entry name" value="SAM_SPASM_FxsB"/>
    <property type="match status" value="1"/>
</dbReference>
<comment type="caution">
    <text evidence="6">The sequence shown here is derived from an EMBL/GenBank/DDBJ whole genome shotgun (WGS) entry which is preliminary data.</text>
</comment>
<dbReference type="InterPro" id="IPR007197">
    <property type="entry name" value="rSAM"/>
</dbReference>
<dbReference type="SFLD" id="SFLDG01072">
    <property type="entry name" value="dehydrogenase_like"/>
    <property type="match status" value="1"/>
</dbReference>
<dbReference type="SFLD" id="SFLDG01386">
    <property type="entry name" value="main_SPASM_domain-containing"/>
    <property type="match status" value="1"/>
</dbReference>
<evidence type="ECO:0000256" key="1">
    <source>
        <dbReference type="ARBA" id="ARBA00022691"/>
    </source>
</evidence>
<keyword evidence="1" id="KW-0949">S-adenosyl-L-methionine</keyword>
<dbReference type="Gene3D" id="3.20.20.70">
    <property type="entry name" value="Aldolase class I"/>
    <property type="match status" value="1"/>
</dbReference>
<keyword evidence="3" id="KW-0408">Iron</keyword>
<dbReference type="InterPro" id="IPR013785">
    <property type="entry name" value="Aldolase_TIM"/>
</dbReference>
<reference evidence="6 7" key="1">
    <citation type="journal article" date="2019" name="Int. J. Syst. Evol. Microbiol.">
        <title>The Global Catalogue of Microorganisms (GCM) 10K type strain sequencing project: providing services to taxonomists for standard genome sequencing and annotation.</title>
        <authorList>
            <consortium name="The Broad Institute Genomics Platform"/>
            <consortium name="The Broad Institute Genome Sequencing Center for Infectious Disease"/>
            <person name="Wu L."/>
            <person name="Ma J."/>
        </authorList>
    </citation>
    <scope>NUCLEOTIDE SEQUENCE [LARGE SCALE GENOMIC DNA]</scope>
    <source>
        <strain evidence="6 7">JCM 6924</strain>
    </source>
</reference>
<keyword evidence="2" id="KW-0479">Metal-binding</keyword>
<evidence type="ECO:0000313" key="7">
    <source>
        <dbReference type="Proteomes" id="UP001501095"/>
    </source>
</evidence>
<dbReference type="Pfam" id="PF04055">
    <property type="entry name" value="Radical_SAM"/>
    <property type="match status" value="1"/>
</dbReference>
<name>A0ABN3NFU7_9ACTN</name>